<dbReference type="Proteomes" id="UP000009881">
    <property type="component" value="Unassembled WGS sequence"/>
</dbReference>
<dbReference type="PRINTS" id="PR00111">
    <property type="entry name" value="ABHYDROLASE"/>
</dbReference>
<evidence type="ECO:0000313" key="2">
    <source>
        <dbReference type="EMBL" id="EKV32831.1"/>
    </source>
</evidence>
<dbReference type="RefSeq" id="WP_009538658.1">
    <property type="nucleotide sequence ID" value="NZ_ANHY01000002.1"/>
</dbReference>
<proteinExistence type="predicted"/>
<dbReference type="SUPFAM" id="SSF53474">
    <property type="entry name" value="alpha/beta-Hydrolases"/>
    <property type="match status" value="1"/>
</dbReference>
<dbReference type="EMBL" id="ANHY01000002">
    <property type="protein sequence ID" value="EKV32831.1"/>
    <property type="molecule type" value="Genomic_DNA"/>
</dbReference>
<accession>K9HXC6</accession>
<dbReference type="PANTHER" id="PTHR46438:SF11">
    <property type="entry name" value="LIPASE-RELATED"/>
    <property type="match status" value="1"/>
</dbReference>
<dbReference type="InterPro" id="IPR000073">
    <property type="entry name" value="AB_hydrolase_1"/>
</dbReference>
<comment type="caution">
    <text evidence="2">The sequence shown here is derived from an EMBL/GenBank/DDBJ whole genome shotgun (WGS) entry which is preliminary data.</text>
</comment>
<dbReference type="NCBIfam" id="TIGR03056">
    <property type="entry name" value="bchO_mg_che_rel"/>
    <property type="match status" value="1"/>
</dbReference>
<evidence type="ECO:0000259" key="1">
    <source>
        <dbReference type="Pfam" id="PF12697"/>
    </source>
</evidence>
<protein>
    <submittedName>
        <fullName evidence="2">Alpha/beta hydrolase</fullName>
    </submittedName>
</protein>
<organism evidence="2 3">
    <name type="scientific">Caenispirillum salinarum AK4</name>
    <dbReference type="NCBI Taxonomy" id="1238182"/>
    <lineage>
        <taxon>Bacteria</taxon>
        <taxon>Pseudomonadati</taxon>
        <taxon>Pseudomonadota</taxon>
        <taxon>Alphaproteobacteria</taxon>
        <taxon>Rhodospirillales</taxon>
        <taxon>Novispirillaceae</taxon>
        <taxon>Caenispirillum</taxon>
    </lineage>
</organism>
<name>K9HXC6_9PROT</name>
<reference evidence="2 3" key="1">
    <citation type="journal article" date="2013" name="Genome Announc.">
        <title>Draft Genome Sequence of an Alphaproteobacterium, Caenispirillum salinarum AK4(T), Isolated from a Solar Saltern.</title>
        <authorList>
            <person name="Khatri I."/>
            <person name="Singh A."/>
            <person name="Korpole S."/>
            <person name="Pinnaka A.K."/>
            <person name="Subramanian S."/>
        </authorList>
    </citation>
    <scope>NUCLEOTIDE SEQUENCE [LARGE SCALE GENOMIC DNA]</scope>
    <source>
        <strain evidence="2 3">AK4</strain>
    </source>
</reference>
<evidence type="ECO:0000313" key="3">
    <source>
        <dbReference type="Proteomes" id="UP000009881"/>
    </source>
</evidence>
<sequence length="309" mass="33171">MLFPPEAPDWDRDGRDWPNREHSRFVAAAGLRWHVQRAGEGPVVVLLHGTGASTHTWRDVLPLLAREMTVIAPDLPGQGFTEPLPFHRLTLGGMAAAVADLLRRLEVAPAMIVGHSAGAAIAVRMALDGRVRPDLLVSLNGALVGFDGVAGHLFPSLAKLLFVNPLTPRLFAMRAEEPRVRRMLSETGSTIGARGEELYLRLFRKPGHVAGALGMMAGWDLHGLERALPDLRCPLTLVTTRDDRMIPPEKARRAAGRVPGATLLVQESGGHLVHEERPGAIVALLLETAREAGVLPGKIAPPAVNGGPP</sequence>
<dbReference type="InterPro" id="IPR029058">
    <property type="entry name" value="AB_hydrolase_fold"/>
</dbReference>
<dbReference type="AlphaFoldDB" id="K9HXC6"/>
<keyword evidence="2" id="KW-0378">Hydrolase</keyword>
<dbReference type="InterPro" id="IPR017497">
    <property type="entry name" value="BchO"/>
</dbReference>
<dbReference type="Pfam" id="PF12697">
    <property type="entry name" value="Abhydrolase_6"/>
    <property type="match status" value="1"/>
</dbReference>
<dbReference type="ESTHER" id="9prot-k9hxc6">
    <property type="family name" value="Mg-chelatase_BchO"/>
</dbReference>
<dbReference type="GO" id="GO:0016787">
    <property type="term" value="F:hydrolase activity"/>
    <property type="evidence" value="ECO:0007669"/>
    <property type="project" value="UniProtKB-KW"/>
</dbReference>
<keyword evidence="3" id="KW-1185">Reference proteome</keyword>
<feature type="domain" description="AB hydrolase-1" evidence="1">
    <location>
        <begin position="44"/>
        <end position="283"/>
    </location>
</feature>
<gene>
    <name evidence="2" type="ORF">C882_1669</name>
</gene>
<dbReference type="Gene3D" id="3.40.50.1820">
    <property type="entry name" value="alpha/beta hydrolase"/>
    <property type="match status" value="1"/>
</dbReference>
<dbReference type="eggNOG" id="COG2267">
    <property type="taxonomic scope" value="Bacteria"/>
</dbReference>
<dbReference type="OrthoDB" id="9799612at2"/>
<dbReference type="PANTHER" id="PTHR46438">
    <property type="entry name" value="ALPHA/BETA-HYDROLASES SUPERFAMILY PROTEIN"/>
    <property type="match status" value="1"/>
</dbReference>
<dbReference type="STRING" id="1238182.C882_1669"/>